<keyword evidence="5" id="KW-0732">Signal</keyword>
<dbReference type="EMBL" id="FZNQ01000008">
    <property type="protein sequence ID" value="SNR47144.1"/>
    <property type="molecule type" value="Genomic_DNA"/>
</dbReference>
<name>A0A238WLP0_HALVU</name>
<sequence>MGERRGGGPDLSRRSLLKTTGAAVGLAGLSGCVDLIEGDADRDLGRLAEAETAFGNCWMCHHACGQQLQVNDGTIVDISGVDGHPRGSAGPGTEGTLCPKGLGEMEKAHDPDRITRPYVRKDGELQEVDWDEAFAYTADKLRDLAETHGPETFLDAASWTTTDLHEVVWRDLYGTPERIGRGRHVCFGGAHLSGNLMGVGADMRFVDYQNSEYIIAWGRNIFESFAGQWEPKGVLEALDNGATLVVIDPRHTPTAQKADHWLPIEPRTDGALALAMAHVIIEEGLHDEEFIQEWTHGFDTYEEAVADKTPEWAAEITGIDAELIREIAIGFAEAAPAAGIALWTGVGQYAESQKASQNVFALNGLVGNIDRPGGLRLWQGPPFSDPFEVRDIDLPNNAADETPALRKYDEYADQPYRHTTGIGHNIVPEMVENGHIRGIYTHYDNPINDGNSEAWMNALDEMDLVITVDAYWSELTRRADVVFPEAIQLEKDTLIDYAPAWSAYHDRRWMTASEAAVEPLGDSKPGFQILRGIAEEMGWGEYIPWESEAEYNEDMLANVEYSFEEIAEQNYVILEEFGYEAWRENGFGTPTNAFQFDLDEMDAYVRSLEEVEEMEGVELETGPQWLPPGTLGELPDEEYPLHFYDTRSVFFAFGADQPLSQQRSQYAARHGLQSADYEGNYLTINPADADPRGIETGDMVTVESADGAGELMAYVSERTPPGFLTAEFGFGEGVPHEEGFNTMMLHTEGVDPLSSQPDRHIPIEVHANGGDGA</sequence>
<dbReference type="InterPro" id="IPR006657">
    <property type="entry name" value="MoPterin_dinucl-bd_dom"/>
</dbReference>
<dbReference type="GO" id="GO:0043546">
    <property type="term" value="F:molybdopterin cofactor binding"/>
    <property type="evidence" value="ECO:0007669"/>
    <property type="project" value="InterPro"/>
</dbReference>
<dbReference type="InterPro" id="IPR006963">
    <property type="entry name" value="Mopterin_OxRdtase_4Fe-4S_dom"/>
</dbReference>
<evidence type="ECO:0000256" key="4">
    <source>
        <dbReference type="ARBA" id="ARBA00022723"/>
    </source>
</evidence>
<evidence type="ECO:0000313" key="10">
    <source>
        <dbReference type="EMBL" id="SNR47144.1"/>
    </source>
</evidence>
<dbReference type="GO" id="GO:0051536">
    <property type="term" value="F:iron-sulfur cluster binding"/>
    <property type="evidence" value="ECO:0007669"/>
    <property type="project" value="UniProtKB-KW"/>
</dbReference>
<evidence type="ECO:0000256" key="6">
    <source>
        <dbReference type="ARBA" id="ARBA00023002"/>
    </source>
</evidence>
<keyword evidence="11" id="KW-1185">Reference proteome</keyword>
<evidence type="ECO:0000259" key="9">
    <source>
        <dbReference type="PROSITE" id="PS51669"/>
    </source>
</evidence>
<protein>
    <submittedName>
        <fullName evidence="10">Thiosulfate reductase / polysulfide reductase chain A</fullName>
    </submittedName>
</protein>
<dbReference type="InterPro" id="IPR006311">
    <property type="entry name" value="TAT_signal"/>
</dbReference>
<dbReference type="AlphaFoldDB" id="A0A238WLP0"/>
<proteinExistence type="inferred from homology"/>
<dbReference type="Gene3D" id="3.30.2070.10">
    <property type="entry name" value="Formate dehydrogenase/DMSO reductase"/>
    <property type="match status" value="1"/>
</dbReference>
<comment type="cofactor">
    <cofactor evidence="1">
        <name>Mo-bis(molybdopterin guanine dinucleotide)</name>
        <dbReference type="ChEBI" id="CHEBI:60539"/>
    </cofactor>
</comment>
<keyword evidence="6" id="KW-0560">Oxidoreductase</keyword>
<evidence type="ECO:0000256" key="3">
    <source>
        <dbReference type="ARBA" id="ARBA00022505"/>
    </source>
</evidence>
<dbReference type="PROSITE" id="PS00932">
    <property type="entry name" value="MOLYBDOPTERIN_PROK_3"/>
    <property type="match status" value="1"/>
</dbReference>
<dbReference type="PROSITE" id="PS51318">
    <property type="entry name" value="TAT"/>
    <property type="match status" value="1"/>
</dbReference>
<reference evidence="10 11" key="1">
    <citation type="submission" date="2017-06" db="EMBL/GenBank/DDBJ databases">
        <authorList>
            <person name="Kim H.J."/>
            <person name="Triplett B.A."/>
        </authorList>
    </citation>
    <scope>NUCLEOTIDE SEQUENCE [LARGE SCALE GENOMIC DNA]</scope>
    <source>
        <strain evidence="10 11">DSM 8800</strain>
    </source>
</reference>
<dbReference type="InterPro" id="IPR050612">
    <property type="entry name" value="Prok_Mopterin_Oxidored"/>
</dbReference>
<dbReference type="PROSITE" id="PS51669">
    <property type="entry name" value="4FE4S_MOW_BIS_MGD"/>
    <property type="match status" value="1"/>
</dbReference>
<feature type="domain" description="4Fe-4S Mo/W bis-MGD-type" evidence="9">
    <location>
        <begin position="50"/>
        <end position="112"/>
    </location>
</feature>
<dbReference type="SUPFAM" id="SSF53706">
    <property type="entry name" value="Formate dehydrogenase/DMSO reductase, domains 1-3"/>
    <property type="match status" value="1"/>
</dbReference>
<dbReference type="InterPro" id="IPR006656">
    <property type="entry name" value="Mopterin_OxRdtase"/>
</dbReference>
<dbReference type="PROSITE" id="PS51257">
    <property type="entry name" value="PROKAR_LIPOPROTEIN"/>
    <property type="match status" value="1"/>
</dbReference>
<dbReference type="Gene3D" id="2.40.40.20">
    <property type="match status" value="1"/>
</dbReference>
<organism evidence="10 11">
    <name type="scientific">Halorubrum vacuolatum</name>
    <name type="common">Natronobacterium vacuolatum</name>
    <dbReference type="NCBI Taxonomy" id="63740"/>
    <lineage>
        <taxon>Archaea</taxon>
        <taxon>Methanobacteriati</taxon>
        <taxon>Methanobacteriota</taxon>
        <taxon>Stenosarchaea group</taxon>
        <taxon>Halobacteria</taxon>
        <taxon>Halobacteriales</taxon>
        <taxon>Haloferacaceae</taxon>
        <taxon>Halorubrum</taxon>
    </lineage>
</organism>
<keyword evidence="8" id="KW-0411">Iron-sulfur</keyword>
<dbReference type="OrthoDB" id="23466at2157"/>
<dbReference type="GO" id="GO:0016491">
    <property type="term" value="F:oxidoreductase activity"/>
    <property type="evidence" value="ECO:0007669"/>
    <property type="project" value="UniProtKB-KW"/>
</dbReference>
<evidence type="ECO:0000256" key="2">
    <source>
        <dbReference type="ARBA" id="ARBA00010312"/>
    </source>
</evidence>
<dbReference type="Gene3D" id="2.20.25.90">
    <property type="entry name" value="ADC-like domains"/>
    <property type="match status" value="1"/>
</dbReference>
<keyword evidence="3" id="KW-0500">Molybdenum</keyword>
<keyword evidence="7" id="KW-0408">Iron</keyword>
<dbReference type="Gene3D" id="3.40.228.10">
    <property type="entry name" value="Dimethylsulfoxide Reductase, domain 2"/>
    <property type="match status" value="1"/>
</dbReference>
<dbReference type="GO" id="GO:0046872">
    <property type="term" value="F:metal ion binding"/>
    <property type="evidence" value="ECO:0007669"/>
    <property type="project" value="UniProtKB-KW"/>
</dbReference>
<dbReference type="SMART" id="SM00926">
    <property type="entry name" value="Molybdop_Fe4S4"/>
    <property type="match status" value="1"/>
</dbReference>
<dbReference type="RefSeq" id="WP_089384782.1">
    <property type="nucleotide sequence ID" value="NZ_FZNQ01000008.1"/>
</dbReference>
<dbReference type="PANTHER" id="PTHR43742">
    <property type="entry name" value="TRIMETHYLAMINE-N-OXIDE REDUCTASE"/>
    <property type="match status" value="1"/>
</dbReference>
<gene>
    <name evidence="10" type="ORF">SAMN06264855_108107</name>
</gene>
<evidence type="ECO:0000313" key="11">
    <source>
        <dbReference type="Proteomes" id="UP000198397"/>
    </source>
</evidence>
<accession>A0A238WLP0</accession>
<evidence type="ECO:0000256" key="8">
    <source>
        <dbReference type="ARBA" id="ARBA00023014"/>
    </source>
</evidence>
<dbReference type="Pfam" id="PF01568">
    <property type="entry name" value="Molydop_binding"/>
    <property type="match status" value="1"/>
</dbReference>
<evidence type="ECO:0000256" key="5">
    <source>
        <dbReference type="ARBA" id="ARBA00022729"/>
    </source>
</evidence>
<keyword evidence="4" id="KW-0479">Metal-binding</keyword>
<dbReference type="PANTHER" id="PTHR43742:SF6">
    <property type="entry name" value="OXIDOREDUCTASE YYAE-RELATED"/>
    <property type="match status" value="1"/>
</dbReference>
<evidence type="ECO:0000256" key="1">
    <source>
        <dbReference type="ARBA" id="ARBA00001942"/>
    </source>
</evidence>
<dbReference type="Gene3D" id="3.40.50.740">
    <property type="match status" value="1"/>
</dbReference>
<dbReference type="InterPro" id="IPR009010">
    <property type="entry name" value="Asp_de-COase-like_dom_sf"/>
</dbReference>
<dbReference type="CDD" id="cd02775">
    <property type="entry name" value="MopB_CT"/>
    <property type="match status" value="1"/>
</dbReference>
<evidence type="ECO:0000256" key="7">
    <source>
        <dbReference type="ARBA" id="ARBA00023004"/>
    </source>
</evidence>
<dbReference type="Proteomes" id="UP000198397">
    <property type="component" value="Unassembled WGS sequence"/>
</dbReference>
<dbReference type="InterPro" id="IPR006655">
    <property type="entry name" value="Mopterin_OxRdtase_prok_CS"/>
</dbReference>
<dbReference type="Pfam" id="PF00384">
    <property type="entry name" value="Molybdopterin"/>
    <property type="match status" value="1"/>
</dbReference>
<comment type="similarity">
    <text evidence="2">Belongs to the prokaryotic molybdopterin-containing oxidoreductase family.</text>
</comment>
<dbReference type="SUPFAM" id="SSF50692">
    <property type="entry name" value="ADC-like"/>
    <property type="match status" value="1"/>
</dbReference>